<evidence type="ECO:0000313" key="2">
    <source>
        <dbReference type="Proteomes" id="UP000488299"/>
    </source>
</evidence>
<dbReference type="Proteomes" id="UP000488299">
    <property type="component" value="Unassembled WGS sequence"/>
</dbReference>
<accession>A0A7J5U2J0</accession>
<name>A0A7J5U2J0_9BACT</name>
<protein>
    <submittedName>
        <fullName evidence="1">T9SS type A sorting domain-containing protein</fullName>
    </submittedName>
</protein>
<reference evidence="1 2" key="1">
    <citation type="submission" date="2019-10" db="EMBL/GenBank/DDBJ databases">
        <title>Rudanella paleaurantiibacter sp. nov., isolated from sludge.</title>
        <authorList>
            <person name="Xu S.Q."/>
        </authorList>
    </citation>
    <scope>NUCLEOTIDE SEQUENCE [LARGE SCALE GENOMIC DNA]</scope>
    <source>
        <strain evidence="1 2">HX-22-17</strain>
    </source>
</reference>
<keyword evidence="2" id="KW-1185">Reference proteome</keyword>
<dbReference type="EMBL" id="WELI01000002">
    <property type="protein sequence ID" value="KAB7731891.1"/>
    <property type="molecule type" value="Genomic_DNA"/>
</dbReference>
<dbReference type="InterPro" id="IPR025667">
    <property type="entry name" value="SprB_repeat"/>
</dbReference>
<evidence type="ECO:0000313" key="1">
    <source>
        <dbReference type="EMBL" id="KAB7731891.1"/>
    </source>
</evidence>
<dbReference type="Pfam" id="PF13573">
    <property type="entry name" value="SprB"/>
    <property type="match status" value="1"/>
</dbReference>
<proteinExistence type="predicted"/>
<dbReference type="AlphaFoldDB" id="A0A7J5U2J0"/>
<gene>
    <name evidence="1" type="ORF">F5984_06620</name>
</gene>
<comment type="caution">
    <text evidence="1">The sequence shown here is derived from an EMBL/GenBank/DDBJ whole genome shotgun (WGS) entry which is preliminary data.</text>
</comment>
<dbReference type="InterPro" id="IPR026444">
    <property type="entry name" value="Secre_tail"/>
</dbReference>
<dbReference type="NCBIfam" id="TIGR04183">
    <property type="entry name" value="Por_Secre_tail"/>
    <property type="match status" value="1"/>
</dbReference>
<organism evidence="1 2">
    <name type="scientific">Rudanella paleaurantiibacter</name>
    <dbReference type="NCBI Taxonomy" id="2614655"/>
    <lineage>
        <taxon>Bacteria</taxon>
        <taxon>Pseudomonadati</taxon>
        <taxon>Bacteroidota</taxon>
        <taxon>Cytophagia</taxon>
        <taxon>Cytophagales</taxon>
        <taxon>Cytophagaceae</taxon>
        <taxon>Rudanella</taxon>
    </lineage>
</organism>
<sequence length="670" mass="69987">MKSRNHHLSTYNLMADSTCMEDLSRFSRLQQRQLIALLFTVVFCFASLANAVAQCDLTLTPTNIDQPTCGANDGSFRVEVGGITAPYQYTLTKSVGGTFVLQENGTLLAGTLTFDFLTAGTYKVMIAKGGTCSGEVTVELPQTALTLTPTNITQATCGGKDGSFRVEVGGITAPYQYTLVKDVSGSPVLQENGTLLAGTLTFVFLTAGTYKVMIAKGGTCSGSVTVELPQAALTLTPINITQATCGGNNGSFNVQVGGITAPYQYTLVKDVSGSPVLQENGTLIGGTPTFVFLTAGTYKVMIAKGGTCSGSVTVELPQSSLTLTPTNINPPTCGANNGSFNVQVGGITAPYQYTLVKDVSGSPVLQENGTLIGGTPTFVFLTAGTYKVMIAKGGTCSGSVTVELPQPSLTLLAPTYDCATGAFRFNTCGGDGSPITFSAIGITGPTTNPNAFVDTELRTAIDAQPLLLRATQSGVTVTYVWNIRAQCPVIPSGGALTLLAPTYDCTTGAFRFNTSGGDGSPITFSAIGITGPTTNPNAFVDVELRTANDVQPLLLQATQSGVTVTYLWDLKAACGRARLGAAEPDRQLRVSVLGNPVVSELIHIEVNGAGSQPLWVTLVDQQGRRVSEERVDQALATQRLSIKSGHTAGVYLLQVSTPSQSQVVRVLKTQ</sequence>